<comment type="caution">
    <text evidence="3">The sequence shown here is derived from an EMBL/GenBank/DDBJ whole genome shotgun (WGS) entry which is preliminary data.</text>
</comment>
<dbReference type="CDD" id="cd18683">
    <property type="entry name" value="PIN_VapC-like"/>
    <property type="match status" value="1"/>
</dbReference>
<protein>
    <submittedName>
        <fullName evidence="2 3">Nucleic-acid-binding protein</fullName>
    </submittedName>
</protein>
<reference evidence="3 4" key="1">
    <citation type="submission" date="2016-09" db="EMBL/GenBank/DDBJ databases">
        <title>Rhizobium oryziradicis sp. nov., isolated from the root of rice.</title>
        <authorList>
            <person name="Zhao J."/>
            <person name="Zhang X."/>
        </authorList>
    </citation>
    <scope>NUCLEOTIDE SEQUENCE [LARGE SCALE GENOMIC DNA]</scope>
    <source>
        <strain evidence="3 4">14971</strain>
    </source>
</reference>
<gene>
    <name evidence="3" type="ORF">BJF91_21240</name>
    <name evidence="2" type="ORF">GGQ71_000871</name>
</gene>
<dbReference type="EMBL" id="JACIED010000001">
    <property type="protein sequence ID" value="MBB4006635.1"/>
    <property type="molecule type" value="Genomic_DNA"/>
</dbReference>
<dbReference type="OrthoDB" id="3175275at2"/>
<dbReference type="InterPro" id="IPR029060">
    <property type="entry name" value="PIN-like_dom_sf"/>
</dbReference>
<dbReference type="Proteomes" id="UP000185598">
    <property type="component" value="Unassembled WGS sequence"/>
</dbReference>
<dbReference type="Pfam" id="PF01850">
    <property type="entry name" value="PIN"/>
    <property type="match status" value="1"/>
</dbReference>
<name>A0A1Q9A4P6_9HYPH</name>
<organism evidence="3 4">
    <name type="scientific">Allorhizobium taibaishanense</name>
    <dbReference type="NCBI Taxonomy" id="887144"/>
    <lineage>
        <taxon>Bacteria</taxon>
        <taxon>Pseudomonadati</taxon>
        <taxon>Pseudomonadota</taxon>
        <taxon>Alphaproteobacteria</taxon>
        <taxon>Hyphomicrobiales</taxon>
        <taxon>Rhizobiaceae</taxon>
        <taxon>Rhizobium/Agrobacterium group</taxon>
        <taxon>Allorhizobium</taxon>
    </lineage>
</organism>
<accession>A0A1Q9A4P6</accession>
<dbReference type="RefSeq" id="WP_075615340.1">
    <property type="nucleotide sequence ID" value="NZ_JACIED010000001.1"/>
</dbReference>
<evidence type="ECO:0000313" key="4">
    <source>
        <dbReference type="Proteomes" id="UP000185598"/>
    </source>
</evidence>
<dbReference type="STRING" id="887144.BJF91_21240"/>
<evidence type="ECO:0000313" key="2">
    <source>
        <dbReference type="EMBL" id="MBB4006635.1"/>
    </source>
</evidence>
<dbReference type="AlphaFoldDB" id="A0A1Q9A4P6"/>
<reference evidence="2 5" key="2">
    <citation type="submission" date="2020-08" db="EMBL/GenBank/DDBJ databases">
        <title>Genomic Encyclopedia of Type Strains, Phase IV (KMG-IV): sequencing the most valuable type-strain genomes for metagenomic binning, comparative biology and taxonomic classification.</title>
        <authorList>
            <person name="Goeker M."/>
        </authorList>
    </citation>
    <scope>NUCLEOTIDE SEQUENCE [LARGE SCALE GENOMIC DNA]</scope>
    <source>
        <strain evidence="2 5">DSM 100021</strain>
    </source>
</reference>
<evidence type="ECO:0000313" key="5">
    <source>
        <dbReference type="Proteomes" id="UP000544107"/>
    </source>
</evidence>
<dbReference type="EMBL" id="MKIN01000022">
    <property type="protein sequence ID" value="OLP49549.1"/>
    <property type="molecule type" value="Genomic_DNA"/>
</dbReference>
<evidence type="ECO:0000259" key="1">
    <source>
        <dbReference type="Pfam" id="PF01850"/>
    </source>
</evidence>
<dbReference type="SUPFAM" id="SSF88723">
    <property type="entry name" value="PIN domain-like"/>
    <property type="match status" value="1"/>
</dbReference>
<dbReference type="PANTHER" id="PTHR39664:SF2">
    <property type="entry name" value="NUCLEIC ACID-BINDING PROTEIN, CONTAINING PIN DOMAIN-RELATED"/>
    <property type="match status" value="1"/>
</dbReference>
<feature type="domain" description="PIN" evidence="1">
    <location>
        <begin position="4"/>
        <end position="124"/>
    </location>
</feature>
<evidence type="ECO:0000313" key="3">
    <source>
        <dbReference type="EMBL" id="OLP49549.1"/>
    </source>
</evidence>
<dbReference type="Proteomes" id="UP000544107">
    <property type="component" value="Unassembled WGS sequence"/>
</dbReference>
<proteinExistence type="predicted"/>
<dbReference type="InterPro" id="IPR002716">
    <property type="entry name" value="PIN_dom"/>
</dbReference>
<dbReference type="PANTHER" id="PTHR39664">
    <property type="match status" value="1"/>
</dbReference>
<keyword evidence="4" id="KW-1185">Reference proteome</keyword>
<dbReference type="Gene3D" id="3.40.50.1010">
    <property type="entry name" value="5'-nuclease"/>
    <property type="match status" value="1"/>
</dbReference>
<sequence length="132" mass="15145">MIGIDTNVLLRITMQDDDVRTKQALTFAESLTLEQPGFINSAVLLEFIWTARRRLKMSKDELKIILSGLLDSENLVLEDENVIELTLDEMDRSNEEFADIFIALKNRELGCRTTMTFDRKAARTVPHMELLA</sequence>